<organism evidence="2 3">
    <name type="scientific">Clavelina lepadiformis</name>
    <name type="common">Light-bulb sea squirt</name>
    <name type="synonym">Ascidia lepadiformis</name>
    <dbReference type="NCBI Taxonomy" id="159417"/>
    <lineage>
        <taxon>Eukaryota</taxon>
        <taxon>Metazoa</taxon>
        <taxon>Chordata</taxon>
        <taxon>Tunicata</taxon>
        <taxon>Ascidiacea</taxon>
        <taxon>Aplousobranchia</taxon>
        <taxon>Clavelinidae</taxon>
        <taxon>Clavelina</taxon>
    </lineage>
</organism>
<evidence type="ECO:0000313" key="3">
    <source>
        <dbReference type="Proteomes" id="UP001642483"/>
    </source>
</evidence>
<feature type="region of interest" description="Disordered" evidence="1">
    <location>
        <begin position="1"/>
        <end position="41"/>
    </location>
</feature>
<feature type="compositionally biased region" description="Pro residues" evidence="1">
    <location>
        <begin position="29"/>
        <end position="41"/>
    </location>
</feature>
<dbReference type="Proteomes" id="UP001642483">
    <property type="component" value="Unassembled WGS sequence"/>
</dbReference>
<accession>A0ABP0FUE1</accession>
<gene>
    <name evidence="2" type="ORF">CVLEPA_LOCUS12844</name>
</gene>
<sequence length="173" mass="19815">MQRSMSFDRGNSRPNPQRMFPARFNRPLGPSPPQMVRMPPPGVHMPHNYLTATPRPGVPIYGTYPLRMRPPMGPRGPMGPRMYQPAPMRLPYMGPRTRGSLPFQPNQPRRGGYWNGGYDNTPDWEPINRGNDTPNRSMTLPRPGMMPRYQFQERGIPGASPYQSRRPPPPYYA</sequence>
<protein>
    <submittedName>
        <fullName evidence="2">Uncharacterized protein</fullName>
    </submittedName>
</protein>
<evidence type="ECO:0000256" key="1">
    <source>
        <dbReference type="SAM" id="MobiDB-lite"/>
    </source>
</evidence>
<evidence type="ECO:0000313" key="2">
    <source>
        <dbReference type="EMBL" id="CAK8682156.1"/>
    </source>
</evidence>
<keyword evidence="3" id="KW-1185">Reference proteome</keyword>
<proteinExistence type="predicted"/>
<reference evidence="2 3" key="1">
    <citation type="submission" date="2024-02" db="EMBL/GenBank/DDBJ databases">
        <authorList>
            <person name="Daric V."/>
            <person name="Darras S."/>
        </authorList>
    </citation>
    <scope>NUCLEOTIDE SEQUENCE [LARGE SCALE GENOMIC DNA]</scope>
</reference>
<dbReference type="EMBL" id="CAWYQH010000090">
    <property type="protein sequence ID" value="CAK8682156.1"/>
    <property type="molecule type" value="Genomic_DNA"/>
</dbReference>
<name>A0ABP0FUE1_CLALP</name>
<comment type="caution">
    <text evidence="2">The sequence shown here is derived from an EMBL/GenBank/DDBJ whole genome shotgun (WGS) entry which is preliminary data.</text>
</comment>
<feature type="region of interest" description="Disordered" evidence="1">
    <location>
        <begin position="71"/>
        <end position="173"/>
    </location>
</feature>